<reference evidence="2" key="1">
    <citation type="submission" date="2020-05" db="EMBL/GenBank/DDBJ databases">
        <title>WGS assembly of Panicum virgatum.</title>
        <authorList>
            <person name="Lovell J.T."/>
            <person name="Jenkins J."/>
            <person name="Shu S."/>
            <person name="Juenger T.E."/>
            <person name="Schmutz J."/>
        </authorList>
    </citation>
    <scope>NUCLEOTIDE SEQUENCE</scope>
    <source>
        <strain evidence="2">AP13</strain>
    </source>
</reference>
<dbReference type="PANTHER" id="PTHR34835">
    <property type="entry name" value="OS07G0283600 PROTEIN-RELATED"/>
    <property type="match status" value="1"/>
</dbReference>
<protein>
    <submittedName>
        <fullName evidence="2">Uncharacterized protein</fullName>
    </submittedName>
</protein>
<organism evidence="2 3">
    <name type="scientific">Panicum virgatum</name>
    <name type="common">Blackwell switchgrass</name>
    <dbReference type="NCBI Taxonomy" id="38727"/>
    <lineage>
        <taxon>Eukaryota</taxon>
        <taxon>Viridiplantae</taxon>
        <taxon>Streptophyta</taxon>
        <taxon>Embryophyta</taxon>
        <taxon>Tracheophyta</taxon>
        <taxon>Spermatophyta</taxon>
        <taxon>Magnoliopsida</taxon>
        <taxon>Liliopsida</taxon>
        <taxon>Poales</taxon>
        <taxon>Poaceae</taxon>
        <taxon>PACMAD clade</taxon>
        <taxon>Panicoideae</taxon>
        <taxon>Panicodae</taxon>
        <taxon>Paniceae</taxon>
        <taxon>Panicinae</taxon>
        <taxon>Panicum</taxon>
        <taxon>Panicum sect. Hiantes</taxon>
    </lineage>
</organism>
<name>A0A8T0S5U9_PANVG</name>
<proteinExistence type="predicted"/>
<dbReference type="EMBL" id="CM029046">
    <property type="protein sequence ID" value="KAG2591899.1"/>
    <property type="molecule type" value="Genomic_DNA"/>
</dbReference>
<dbReference type="Proteomes" id="UP000823388">
    <property type="component" value="Chromosome 5N"/>
</dbReference>
<accession>A0A8T0S5U9</accession>
<sequence>MGQSTAQKVLGNKRKRGDSTSGLVESSDSAIGEVVCTFGKKKREIVEEIGLGGLLHLKTNMTHSRALVFWLLRRLDPQKMRILLGGGNEMALTEKSVERVLGIRSSGVELVQAKRAIPDSLKLTLHQTFGTRSPKVLPKGDELRRVLLKEYGEEMSKKDEDKFVVALSAFCCAYMLGPEERSAMVPKNIWEFISVAGNVRNCNWARYVLSIIRKNAQEVKNNMMHGDPFSVRLGGCWLYLEVIKL</sequence>
<evidence type="ECO:0000313" key="2">
    <source>
        <dbReference type="EMBL" id="KAG2591899.1"/>
    </source>
</evidence>
<keyword evidence="3" id="KW-1185">Reference proteome</keyword>
<dbReference type="AlphaFoldDB" id="A0A8T0S5U9"/>
<feature type="region of interest" description="Disordered" evidence="1">
    <location>
        <begin position="1"/>
        <end position="24"/>
    </location>
</feature>
<comment type="caution">
    <text evidence="2">The sequence shown here is derived from an EMBL/GenBank/DDBJ whole genome shotgun (WGS) entry which is preliminary data.</text>
</comment>
<evidence type="ECO:0000256" key="1">
    <source>
        <dbReference type="SAM" id="MobiDB-lite"/>
    </source>
</evidence>
<gene>
    <name evidence="2" type="ORF">PVAP13_5NG512072</name>
</gene>
<evidence type="ECO:0000313" key="3">
    <source>
        <dbReference type="Proteomes" id="UP000823388"/>
    </source>
</evidence>